<dbReference type="AlphaFoldDB" id="A0A0B6ETS6"/>
<protein>
    <submittedName>
        <fullName evidence="10">ABC-type uncharacterized transport system, permease component</fullName>
    </submittedName>
</protein>
<dbReference type="Gene3D" id="1.10.3720.10">
    <property type="entry name" value="MetI-like"/>
    <property type="match status" value="1"/>
</dbReference>
<evidence type="ECO:0000256" key="2">
    <source>
        <dbReference type="ARBA" id="ARBA00007069"/>
    </source>
</evidence>
<feature type="transmembrane region" description="Helical" evidence="8">
    <location>
        <begin position="234"/>
        <end position="252"/>
    </location>
</feature>
<dbReference type="STRING" id="161899.CSING_03380"/>
<dbReference type="GO" id="GO:0055085">
    <property type="term" value="P:transmembrane transport"/>
    <property type="evidence" value="ECO:0007669"/>
    <property type="project" value="InterPro"/>
</dbReference>
<dbReference type="HOGENOM" id="CLU_016047_18_6_11"/>
<evidence type="ECO:0000256" key="5">
    <source>
        <dbReference type="ARBA" id="ARBA00022692"/>
    </source>
</evidence>
<dbReference type="PANTHER" id="PTHR42929:SF1">
    <property type="entry name" value="INNER MEMBRANE ABC TRANSPORTER PERMEASE PROTEIN YDCU-RELATED"/>
    <property type="match status" value="1"/>
</dbReference>
<dbReference type="CDD" id="cd06261">
    <property type="entry name" value="TM_PBP2"/>
    <property type="match status" value="1"/>
</dbReference>
<feature type="transmembrane region" description="Helical" evidence="8">
    <location>
        <begin position="78"/>
        <end position="105"/>
    </location>
</feature>
<evidence type="ECO:0000256" key="6">
    <source>
        <dbReference type="ARBA" id="ARBA00022989"/>
    </source>
</evidence>
<evidence type="ECO:0000256" key="1">
    <source>
        <dbReference type="ARBA" id="ARBA00004651"/>
    </source>
</evidence>
<keyword evidence="4" id="KW-1003">Cell membrane</keyword>
<dbReference type="InterPro" id="IPR035906">
    <property type="entry name" value="MetI-like_sf"/>
</dbReference>
<dbReference type="InterPro" id="IPR000515">
    <property type="entry name" value="MetI-like"/>
</dbReference>
<reference evidence="10 11" key="1">
    <citation type="journal article" date="2015" name="Genome Announc.">
        <title>Complete Genome Sequence and Annotation of Corynebacterium singulare DSM 44357, Isolated from a Human Semen Specimen.</title>
        <authorList>
            <person name="Merten M."/>
            <person name="Brinkrolf K."/>
            <person name="Albersmeier A."/>
            <person name="Kutter Y."/>
            <person name="Ruckert C."/>
            <person name="Tauch A."/>
        </authorList>
    </citation>
    <scope>NUCLEOTIDE SEQUENCE [LARGE SCALE GENOMIC DNA]</scope>
    <source>
        <strain evidence="10">IBS B52218</strain>
    </source>
</reference>
<dbReference type="OrthoDB" id="8404154at2"/>
<feature type="transmembrane region" description="Helical" evidence="8">
    <location>
        <begin position="24"/>
        <end position="49"/>
    </location>
</feature>
<name>A0A0B6ETS6_9CORY</name>
<evidence type="ECO:0000313" key="10">
    <source>
        <dbReference type="EMBL" id="AJI78223.1"/>
    </source>
</evidence>
<keyword evidence="6 8" id="KW-1133">Transmembrane helix</keyword>
<dbReference type="PANTHER" id="PTHR42929">
    <property type="entry name" value="INNER MEMBRANE ABC TRANSPORTER PERMEASE PROTEIN YDCU-RELATED-RELATED"/>
    <property type="match status" value="1"/>
</dbReference>
<accession>A0A0B6ETS6</accession>
<proteinExistence type="inferred from homology"/>
<sequence length="296" mass="31190">MTTQADTKHAAPAGKAKKVSTAKAAWATLLPLGIILTLFFLIPIVGMAITSLQSGADGSWTTENYQAMMQGNRLRAMWNSVLVSLISSLIALVIGLIVAWCITYIKSPALDSVTAVISSVLSNSGGAPLAFSFIVLAGNTGYLISLFLAVDKGFSLYSIKGLVLMYQYFLIPTVVLLILPSLKALRTSWKEANTSLGGSALTFWKRVGLPILAPTILGVWILEFGAAFATHASAAVLIGTGTFPLIVLQIAAEMGASATSGGEHIAMAMGLTTTVIAIITLVAFNALQKRSARWLK</sequence>
<evidence type="ECO:0000256" key="7">
    <source>
        <dbReference type="ARBA" id="ARBA00023136"/>
    </source>
</evidence>
<dbReference type="SUPFAM" id="SSF161098">
    <property type="entry name" value="MetI-like"/>
    <property type="match status" value="1"/>
</dbReference>
<comment type="subcellular location">
    <subcellularLocation>
        <location evidence="1">Cell membrane</location>
        <topology evidence="1">Multi-pass membrane protein</topology>
    </subcellularLocation>
</comment>
<dbReference type="RefSeq" id="WP_042529663.1">
    <property type="nucleotide sequence ID" value="NZ_CP010827.1"/>
</dbReference>
<organism evidence="10 11">
    <name type="scientific">Corynebacterium singulare</name>
    <dbReference type="NCBI Taxonomy" id="161899"/>
    <lineage>
        <taxon>Bacteria</taxon>
        <taxon>Bacillati</taxon>
        <taxon>Actinomycetota</taxon>
        <taxon>Actinomycetes</taxon>
        <taxon>Mycobacteriales</taxon>
        <taxon>Corynebacteriaceae</taxon>
        <taxon>Corynebacterium</taxon>
    </lineage>
</organism>
<comment type="similarity">
    <text evidence="2">Belongs to the binding-protein-dependent transport system permease family. CysTW subfamily.</text>
</comment>
<evidence type="ECO:0000259" key="9">
    <source>
        <dbReference type="PROSITE" id="PS50928"/>
    </source>
</evidence>
<keyword evidence="7 8" id="KW-0472">Membrane</keyword>
<feature type="transmembrane region" description="Helical" evidence="8">
    <location>
        <begin position="203"/>
        <end position="222"/>
    </location>
</feature>
<dbReference type="GO" id="GO:0005886">
    <property type="term" value="C:plasma membrane"/>
    <property type="evidence" value="ECO:0007669"/>
    <property type="project" value="UniProtKB-SubCell"/>
</dbReference>
<evidence type="ECO:0000256" key="8">
    <source>
        <dbReference type="SAM" id="Phobius"/>
    </source>
</evidence>
<keyword evidence="3" id="KW-0813">Transport</keyword>
<feature type="domain" description="ABC transmembrane type-1" evidence="9">
    <location>
        <begin position="77"/>
        <end position="284"/>
    </location>
</feature>
<gene>
    <name evidence="10" type="ORF">CSING_03380</name>
</gene>
<dbReference type="KEGG" id="csx:CSING_03380"/>
<dbReference type="PROSITE" id="PS50928">
    <property type="entry name" value="ABC_TM1"/>
    <property type="match status" value="1"/>
</dbReference>
<evidence type="ECO:0000313" key="11">
    <source>
        <dbReference type="Proteomes" id="UP000031890"/>
    </source>
</evidence>
<feature type="transmembrane region" description="Helical" evidence="8">
    <location>
        <begin position="125"/>
        <end position="150"/>
    </location>
</feature>
<evidence type="ECO:0000256" key="3">
    <source>
        <dbReference type="ARBA" id="ARBA00022448"/>
    </source>
</evidence>
<keyword evidence="5 8" id="KW-0812">Transmembrane</keyword>
<evidence type="ECO:0000256" key="4">
    <source>
        <dbReference type="ARBA" id="ARBA00022475"/>
    </source>
</evidence>
<feature type="transmembrane region" description="Helical" evidence="8">
    <location>
        <begin position="264"/>
        <end position="287"/>
    </location>
</feature>
<feature type="transmembrane region" description="Helical" evidence="8">
    <location>
        <begin position="162"/>
        <end position="183"/>
    </location>
</feature>
<dbReference type="EMBL" id="CP010827">
    <property type="protein sequence ID" value="AJI78223.1"/>
    <property type="molecule type" value="Genomic_DNA"/>
</dbReference>
<dbReference type="Proteomes" id="UP000031890">
    <property type="component" value="Chromosome"/>
</dbReference>